<name>A0AB35L3I3_ECTOL</name>
<reference evidence="3" key="1">
    <citation type="submission" date="2022-09" db="EMBL/GenBank/DDBJ databases">
        <title>Intensive care unit water sources are persistently colonized with multi-drug resistant bacteria and are the site of extensive horizontal gene transfer of antibiotic resistance genes.</title>
        <authorList>
            <person name="Diorio-Toth L."/>
        </authorList>
    </citation>
    <scope>NUCLEOTIDE SEQUENCE</scope>
    <source>
        <strain evidence="3">GD04000</strain>
    </source>
</reference>
<sequence length="175" mass="19839">MGDKDAHRNRIFQLYRGIPTLNLNIDPSWISSSLLFVIGALLIASTVLVLLLIEGKRARLQIKTTLEACVTRHKAILQEHRDELGAVEQQHLEKLAATERHHHYEMETLRGILSIADQDRDEALRAASRAQEQCRLMQNRIDQLNVMMDSWATGTDETALAVRHALRAERTIAVS</sequence>
<proteinExistence type="predicted"/>
<keyword evidence="2" id="KW-1133">Transmembrane helix</keyword>
<dbReference type="AlphaFoldDB" id="A0AB35L3I3"/>
<dbReference type="RefSeq" id="WP_257597585.1">
    <property type="nucleotide sequence ID" value="NZ_JANKBU010000012.1"/>
</dbReference>
<evidence type="ECO:0000313" key="3">
    <source>
        <dbReference type="EMBL" id="MDH0569056.1"/>
    </source>
</evidence>
<accession>A0AB35L3I3</accession>
<keyword evidence="2" id="KW-0812">Transmembrane</keyword>
<evidence type="ECO:0000256" key="2">
    <source>
        <dbReference type="SAM" id="Phobius"/>
    </source>
</evidence>
<feature type="coiled-coil region" evidence="1">
    <location>
        <begin position="113"/>
        <end position="147"/>
    </location>
</feature>
<keyword evidence="2" id="KW-0472">Membrane</keyword>
<organism evidence="3 4">
    <name type="scientific">Ectopseudomonas oleovorans</name>
    <name type="common">Pseudomonas oleovorans</name>
    <dbReference type="NCBI Taxonomy" id="301"/>
    <lineage>
        <taxon>Bacteria</taxon>
        <taxon>Pseudomonadati</taxon>
        <taxon>Pseudomonadota</taxon>
        <taxon>Gammaproteobacteria</taxon>
        <taxon>Pseudomonadales</taxon>
        <taxon>Pseudomonadaceae</taxon>
        <taxon>Ectopseudomonas</taxon>
    </lineage>
</organism>
<evidence type="ECO:0000256" key="1">
    <source>
        <dbReference type="SAM" id="Coils"/>
    </source>
</evidence>
<evidence type="ECO:0000313" key="4">
    <source>
        <dbReference type="Proteomes" id="UP001159292"/>
    </source>
</evidence>
<dbReference type="Proteomes" id="UP001159292">
    <property type="component" value="Unassembled WGS sequence"/>
</dbReference>
<dbReference type="EMBL" id="JAOEET010000058">
    <property type="protein sequence ID" value="MDH0569056.1"/>
    <property type="molecule type" value="Genomic_DNA"/>
</dbReference>
<protein>
    <submittedName>
        <fullName evidence="3">Uncharacterized protein</fullName>
    </submittedName>
</protein>
<gene>
    <name evidence="3" type="ORF">N7671_17980</name>
</gene>
<comment type="caution">
    <text evidence="3">The sequence shown here is derived from an EMBL/GenBank/DDBJ whole genome shotgun (WGS) entry which is preliminary data.</text>
</comment>
<keyword evidence="1" id="KW-0175">Coiled coil</keyword>
<feature type="transmembrane region" description="Helical" evidence="2">
    <location>
        <begin position="29"/>
        <end position="53"/>
    </location>
</feature>